<dbReference type="InterPro" id="IPR045298">
    <property type="entry name" value="Complex1_LYR_LYRM7"/>
</dbReference>
<keyword evidence="6" id="KW-0496">Mitochondrion</keyword>
<dbReference type="PANTHER" id="PTHR46749:SF1">
    <property type="entry name" value="COMPLEX III ASSEMBLY FACTOR LYRM7"/>
    <property type="match status" value="1"/>
</dbReference>
<proteinExistence type="inferred from homology"/>
<feature type="region of interest" description="Disordered" evidence="9">
    <location>
        <begin position="104"/>
        <end position="154"/>
    </location>
</feature>
<dbReference type="OrthoDB" id="277888at2759"/>
<evidence type="ECO:0000256" key="2">
    <source>
        <dbReference type="ARBA" id="ARBA00009949"/>
    </source>
</evidence>
<dbReference type="GO" id="GO:0005759">
    <property type="term" value="C:mitochondrial matrix"/>
    <property type="evidence" value="ECO:0007669"/>
    <property type="project" value="UniProtKB-SubCell"/>
</dbReference>
<evidence type="ECO:0000256" key="3">
    <source>
        <dbReference type="ARBA" id="ARBA00011589"/>
    </source>
</evidence>
<dbReference type="EMBL" id="KV700145">
    <property type="protein sequence ID" value="OCF30614.1"/>
    <property type="molecule type" value="Genomic_DNA"/>
</dbReference>
<dbReference type="GO" id="GO:0044183">
    <property type="term" value="F:protein folding chaperone"/>
    <property type="evidence" value="ECO:0007669"/>
    <property type="project" value="TreeGrafter"/>
</dbReference>
<dbReference type="CDD" id="cd20267">
    <property type="entry name" value="Complex1_LYR_LYRM7"/>
    <property type="match status" value="1"/>
</dbReference>
<evidence type="ECO:0000256" key="8">
    <source>
        <dbReference type="ARBA" id="ARBA00025268"/>
    </source>
</evidence>
<evidence type="ECO:0000256" key="6">
    <source>
        <dbReference type="ARBA" id="ARBA00023128"/>
    </source>
</evidence>
<reference evidence="11" key="2">
    <citation type="submission" date="2013-12" db="EMBL/GenBank/DDBJ databases">
        <title>Evolution of pathogenesis and genome organization in the Tremellales.</title>
        <authorList>
            <person name="Cuomo C."/>
            <person name="Litvintseva A."/>
            <person name="Heitman J."/>
            <person name="Chen Y."/>
            <person name="Sun S."/>
            <person name="Springer D."/>
            <person name="Dromer F."/>
            <person name="Young S."/>
            <person name="Zeng Q."/>
            <person name="Chapman S."/>
            <person name="Gujja S."/>
            <person name="Saif S."/>
            <person name="Birren B."/>
        </authorList>
    </citation>
    <scope>NUCLEOTIDE SEQUENCE [LARGE SCALE GENOMIC DNA]</scope>
    <source>
        <strain evidence="11">BCC8398</strain>
    </source>
</reference>
<organism evidence="10 11">
    <name type="scientific">Kwoniella heveanensis BCC8398</name>
    <dbReference type="NCBI Taxonomy" id="1296120"/>
    <lineage>
        <taxon>Eukaryota</taxon>
        <taxon>Fungi</taxon>
        <taxon>Dikarya</taxon>
        <taxon>Basidiomycota</taxon>
        <taxon>Agaricomycotina</taxon>
        <taxon>Tremellomycetes</taxon>
        <taxon>Tremellales</taxon>
        <taxon>Cryptococcaceae</taxon>
        <taxon>Kwoniella</taxon>
    </lineage>
</organism>
<evidence type="ECO:0000256" key="1">
    <source>
        <dbReference type="ARBA" id="ARBA00004305"/>
    </source>
</evidence>
<comment type="subunit">
    <text evidence="3">Interacts with RIP1.</text>
</comment>
<dbReference type="InterPro" id="IPR050435">
    <property type="entry name" value="MZM1/LYRM7"/>
</dbReference>
<dbReference type="STRING" id="1296120.A0A1B9GHR4"/>
<dbReference type="Proteomes" id="UP000092666">
    <property type="component" value="Unassembled WGS sequence"/>
</dbReference>
<keyword evidence="11" id="KW-1185">Reference proteome</keyword>
<evidence type="ECO:0000313" key="11">
    <source>
        <dbReference type="Proteomes" id="UP000092666"/>
    </source>
</evidence>
<feature type="region of interest" description="Disordered" evidence="9">
    <location>
        <begin position="44"/>
        <end position="73"/>
    </location>
</feature>
<reference evidence="10 11" key="1">
    <citation type="submission" date="2013-07" db="EMBL/GenBank/DDBJ databases">
        <title>The Genome Sequence of Cryptococcus heveanensis BCC8398.</title>
        <authorList>
            <consortium name="The Broad Institute Genome Sequencing Platform"/>
            <person name="Cuomo C."/>
            <person name="Litvintseva A."/>
            <person name="Chen Y."/>
            <person name="Heitman J."/>
            <person name="Sun S."/>
            <person name="Springer D."/>
            <person name="Dromer F."/>
            <person name="Young S.K."/>
            <person name="Zeng Q."/>
            <person name="Gargeya S."/>
            <person name="Fitzgerald M."/>
            <person name="Abouelleil A."/>
            <person name="Alvarado L."/>
            <person name="Berlin A.M."/>
            <person name="Chapman S.B."/>
            <person name="Dewar J."/>
            <person name="Goldberg J."/>
            <person name="Griggs A."/>
            <person name="Gujja S."/>
            <person name="Hansen M."/>
            <person name="Howarth C."/>
            <person name="Imamovic A."/>
            <person name="Larimer J."/>
            <person name="McCowan C."/>
            <person name="Murphy C."/>
            <person name="Pearson M."/>
            <person name="Priest M."/>
            <person name="Roberts A."/>
            <person name="Saif S."/>
            <person name="Shea T."/>
            <person name="Sykes S."/>
            <person name="Wortman J."/>
            <person name="Nusbaum C."/>
            <person name="Birren B."/>
        </authorList>
    </citation>
    <scope>NUCLEOTIDE SEQUENCE [LARGE SCALE GENOMIC DNA]</scope>
    <source>
        <strain evidence="10 11">BCC8398</strain>
    </source>
</reference>
<evidence type="ECO:0000256" key="7">
    <source>
        <dbReference type="ARBA" id="ARBA00023186"/>
    </source>
</evidence>
<accession>A0A1B9GHR4</accession>
<evidence type="ECO:0000256" key="9">
    <source>
        <dbReference type="SAM" id="MobiDB-lite"/>
    </source>
</evidence>
<evidence type="ECO:0000256" key="5">
    <source>
        <dbReference type="ARBA" id="ARBA00022946"/>
    </source>
</evidence>
<keyword evidence="7" id="KW-0143">Chaperone</keyword>
<sequence>MAPFPPALKAAARSAYRAMMRASRVTFQGDPARHLQMVTAVRQTFSSPSLTPPPPGSASTVTRDAPSEPLVEEIEESEIAKRIEEWQEAARYLRKNIVQGVLDERGNWKLRVTDQTELGDNASIKNPPKLPTTPFPNRNRRKCGDAKPAPAAKA</sequence>
<comment type="similarity">
    <text evidence="2">Belongs to the complex I LYR family. MZM1 subfamily.</text>
</comment>
<dbReference type="PANTHER" id="PTHR46749">
    <property type="entry name" value="COMPLEX III ASSEMBLY FACTOR LYRM7"/>
    <property type="match status" value="1"/>
</dbReference>
<dbReference type="GO" id="GO:0034551">
    <property type="term" value="P:mitochondrial respiratory chain complex III assembly"/>
    <property type="evidence" value="ECO:0007669"/>
    <property type="project" value="InterPro"/>
</dbReference>
<gene>
    <name evidence="10" type="ORF">I316_07742</name>
</gene>
<comment type="subcellular location">
    <subcellularLocation>
        <location evidence="1">Mitochondrion matrix</location>
    </subcellularLocation>
</comment>
<evidence type="ECO:0000313" key="10">
    <source>
        <dbReference type="EMBL" id="OCF30614.1"/>
    </source>
</evidence>
<keyword evidence="5" id="KW-0809">Transit peptide</keyword>
<dbReference type="AlphaFoldDB" id="A0A1B9GHR4"/>
<feature type="compositionally biased region" description="Basic and acidic residues" evidence="9">
    <location>
        <begin position="104"/>
        <end position="114"/>
    </location>
</feature>
<evidence type="ECO:0000256" key="4">
    <source>
        <dbReference type="ARBA" id="ARBA00015108"/>
    </source>
</evidence>
<comment type="function">
    <text evidence="8">Assembly factor required for Rieske Fe-S protein RIP1 incorporation into the cytochrome b-c1 (CIII) complex. Functions as a chaperone, binding to this subunit within the mitochondrial matrix and stabilizing it prior to its translocation and insertion into the late CIII dimeric intermediate within the mitochondrial inner membrane. Modulates the mitochondrial matrix zinc pool.</text>
</comment>
<name>A0A1B9GHR4_9TREE</name>
<protein>
    <recommendedName>
        <fullName evidence="4">Mitochondrial zinc maintenance protein 1, mitochondrial</fullName>
    </recommendedName>
</protein>